<dbReference type="PANTHER" id="PTHR43133">
    <property type="entry name" value="RNA POLYMERASE ECF-TYPE SIGMA FACTO"/>
    <property type="match status" value="1"/>
</dbReference>
<organism evidence="8 9">
    <name type="scientific">Corynebacterium stationis</name>
    <dbReference type="NCBI Taxonomy" id="1705"/>
    <lineage>
        <taxon>Bacteria</taxon>
        <taxon>Bacillati</taxon>
        <taxon>Actinomycetota</taxon>
        <taxon>Actinomycetes</taxon>
        <taxon>Mycobacteriales</taxon>
        <taxon>Corynebacteriaceae</taxon>
        <taxon>Corynebacterium</taxon>
    </lineage>
</organism>
<dbReference type="GO" id="GO:0016987">
    <property type="term" value="F:sigma factor activity"/>
    <property type="evidence" value="ECO:0007669"/>
    <property type="project" value="UniProtKB-KW"/>
</dbReference>
<dbReference type="STRING" id="1705.CA21670_12375"/>
<accession>A0A177IN75</accession>
<dbReference type="Gene3D" id="1.10.10.10">
    <property type="entry name" value="Winged helix-like DNA-binding domain superfamily/Winged helix DNA-binding domain"/>
    <property type="match status" value="1"/>
</dbReference>
<keyword evidence="3" id="KW-0731">Sigma factor</keyword>
<dbReference type="NCBIfam" id="TIGR02937">
    <property type="entry name" value="sigma70-ECF"/>
    <property type="match status" value="1"/>
</dbReference>
<dbReference type="Gene3D" id="1.10.1740.10">
    <property type="match status" value="1"/>
</dbReference>
<feature type="domain" description="RNA polymerase sigma-70 region 2" evidence="6">
    <location>
        <begin position="28"/>
        <end position="93"/>
    </location>
</feature>
<dbReference type="InterPro" id="IPR013324">
    <property type="entry name" value="RNA_pol_sigma_r3/r4-like"/>
</dbReference>
<gene>
    <name evidence="8" type="ORF">AYJ05_09805</name>
</gene>
<dbReference type="InterPro" id="IPR036388">
    <property type="entry name" value="WH-like_DNA-bd_sf"/>
</dbReference>
<keyword evidence="2" id="KW-0805">Transcription regulation</keyword>
<evidence type="ECO:0000313" key="9">
    <source>
        <dbReference type="Proteomes" id="UP000076947"/>
    </source>
</evidence>
<dbReference type="SUPFAM" id="SSF88946">
    <property type="entry name" value="Sigma2 domain of RNA polymerase sigma factors"/>
    <property type="match status" value="1"/>
</dbReference>
<dbReference type="PANTHER" id="PTHR43133:SF51">
    <property type="entry name" value="RNA POLYMERASE SIGMA FACTOR"/>
    <property type="match status" value="1"/>
</dbReference>
<evidence type="ECO:0000256" key="4">
    <source>
        <dbReference type="ARBA" id="ARBA00023125"/>
    </source>
</evidence>
<dbReference type="Pfam" id="PF08281">
    <property type="entry name" value="Sigma70_r4_2"/>
    <property type="match status" value="1"/>
</dbReference>
<dbReference type="InterPro" id="IPR007627">
    <property type="entry name" value="RNA_pol_sigma70_r2"/>
</dbReference>
<dbReference type="CDD" id="cd06171">
    <property type="entry name" value="Sigma70_r4"/>
    <property type="match status" value="1"/>
</dbReference>
<comment type="caution">
    <text evidence="8">The sequence shown here is derived from an EMBL/GenBank/DDBJ whole genome shotgun (WGS) entry which is preliminary data.</text>
</comment>
<evidence type="ECO:0000256" key="5">
    <source>
        <dbReference type="ARBA" id="ARBA00023163"/>
    </source>
</evidence>
<evidence type="ECO:0000259" key="7">
    <source>
        <dbReference type="Pfam" id="PF08281"/>
    </source>
</evidence>
<comment type="similarity">
    <text evidence="1">Belongs to the sigma-70 factor family. ECF subfamily.</text>
</comment>
<evidence type="ECO:0000256" key="3">
    <source>
        <dbReference type="ARBA" id="ARBA00023082"/>
    </source>
</evidence>
<keyword evidence="4" id="KW-0238">DNA-binding</keyword>
<dbReference type="Proteomes" id="UP000076947">
    <property type="component" value="Unassembled WGS sequence"/>
</dbReference>
<dbReference type="InterPro" id="IPR014284">
    <property type="entry name" value="RNA_pol_sigma-70_dom"/>
</dbReference>
<dbReference type="InterPro" id="IPR039425">
    <property type="entry name" value="RNA_pol_sigma-70-like"/>
</dbReference>
<evidence type="ECO:0000313" key="8">
    <source>
        <dbReference type="EMBL" id="OAH29681.1"/>
    </source>
</evidence>
<dbReference type="GO" id="GO:0006352">
    <property type="term" value="P:DNA-templated transcription initiation"/>
    <property type="evidence" value="ECO:0007669"/>
    <property type="project" value="InterPro"/>
</dbReference>
<dbReference type="InterPro" id="IPR013325">
    <property type="entry name" value="RNA_pol_sigma_r2"/>
</dbReference>
<protein>
    <submittedName>
        <fullName evidence="8">RNA polymerase subunit sigma</fullName>
    </submittedName>
</protein>
<dbReference type="OrthoDB" id="9780326at2"/>
<dbReference type="GO" id="GO:0003677">
    <property type="term" value="F:DNA binding"/>
    <property type="evidence" value="ECO:0007669"/>
    <property type="project" value="UniProtKB-KW"/>
</dbReference>
<evidence type="ECO:0000256" key="2">
    <source>
        <dbReference type="ARBA" id="ARBA00023015"/>
    </source>
</evidence>
<keyword evidence="5" id="KW-0804">Transcription</keyword>
<reference evidence="9" key="1">
    <citation type="submission" date="2016-02" db="EMBL/GenBank/DDBJ databases">
        <authorList>
            <person name="Kaur G."/>
            <person name="Nair G.R."/>
            <person name="Mayilraj S."/>
        </authorList>
    </citation>
    <scope>NUCLEOTIDE SEQUENCE [LARGE SCALE GENOMIC DNA]</scope>
    <source>
        <strain evidence="9">GA-15</strain>
    </source>
</reference>
<dbReference type="Pfam" id="PF04542">
    <property type="entry name" value="Sigma70_r2"/>
    <property type="match status" value="1"/>
</dbReference>
<dbReference type="InterPro" id="IPR013249">
    <property type="entry name" value="RNA_pol_sigma70_r4_t2"/>
</dbReference>
<sequence length="182" mass="20672">MAADDSEPTDEELVEAFLNGDHKAFSTIVERHREQLIYVAKSYTKTETDAQDIVQETFFKASNKLHTFRAEAKLSTWLNRLVRNSGYDYVHHRSNVQHHSFDGEVDADRNSWLSHEPLMGIDTRLDIQEALQNLQPEQREAWMLTEIGGYSLKDVAGLQGVAEGTVKSRRSRAKSALRLAIG</sequence>
<name>A0A177IN75_9CORY</name>
<keyword evidence="9" id="KW-1185">Reference proteome</keyword>
<evidence type="ECO:0000256" key="1">
    <source>
        <dbReference type="ARBA" id="ARBA00010641"/>
    </source>
</evidence>
<dbReference type="EMBL" id="LSTQ01000012">
    <property type="protein sequence ID" value="OAH29681.1"/>
    <property type="molecule type" value="Genomic_DNA"/>
</dbReference>
<dbReference type="RefSeq" id="WP_066839468.1">
    <property type="nucleotide sequence ID" value="NZ_LSTQ01000012.1"/>
</dbReference>
<evidence type="ECO:0000259" key="6">
    <source>
        <dbReference type="Pfam" id="PF04542"/>
    </source>
</evidence>
<dbReference type="AlphaFoldDB" id="A0A177IN75"/>
<feature type="domain" description="RNA polymerase sigma factor 70 region 4 type 2" evidence="7">
    <location>
        <begin position="125"/>
        <end position="177"/>
    </location>
</feature>
<dbReference type="SUPFAM" id="SSF88659">
    <property type="entry name" value="Sigma3 and sigma4 domains of RNA polymerase sigma factors"/>
    <property type="match status" value="1"/>
</dbReference>
<proteinExistence type="inferred from homology"/>